<comment type="caution">
    <text evidence="1">The sequence shown here is derived from an EMBL/GenBank/DDBJ whole genome shotgun (WGS) entry which is preliminary data.</text>
</comment>
<gene>
    <name evidence="1" type="ORF">HPB47_023566</name>
</gene>
<name>A0AC60Q6N8_IXOPE</name>
<sequence length="137" mass="14713">MPYSTHFVSQVAGAFIISLVLGLPAAPNISPPQGGCKASVYPPQIIQPSVAFSTSPSTTEAIPLFGWQHSPHHVQFGAKRDLPGVLQKHGRDYRHFGHDTELRMPYSTRFVSQTGEARAVVAEPAATAAPPRQLCAV</sequence>
<protein>
    <submittedName>
        <fullName evidence="1">Uncharacterized protein</fullName>
    </submittedName>
</protein>
<organism evidence="1 2">
    <name type="scientific">Ixodes persulcatus</name>
    <name type="common">Taiga tick</name>
    <dbReference type="NCBI Taxonomy" id="34615"/>
    <lineage>
        <taxon>Eukaryota</taxon>
        <taxon>Metazoa</taxon>
        <taxon>Ecdysozoa</taxon>
        <taxon>Arthropoda</taxon>
        <taxon>Chelicerata</taxon>
        <taxon>Arachnida</taxon>
        <taxon>Acari</taxon>
        <taxon>Parasitiformes</taxon>
        <taxon>Ixodida</taxon>
        <taxon>Ixodoidea</taxon>
        <taxon>Ixodidae</taxon>
        <taxon>Ixodinae</taxon>
        <taxon>Ixodes</taxon>
    </lineage>
</organism>
<dbReference type="Proteomes" id="UP000805193">
    <property type="component" value="Unassembled WGS sequence"/>
</dbReference>
<evidence type="ECO:0000313" key="1">
    <source>
        <dbReference type="EMBL" id="KAG0429518.1"/>
    </source>
</evidence>
<evidence type="ECO:0000313" key="2">
    <source>
        <dbReference type="Proteomes" id="UP000805193"/>
    </source>
</evidence>
<keyword evidence="2" id="KW-1185">Reference proteome</keyword>
<proteinExistence type="predicted"/>
<reference evidence="1 2" key="1">
    <citation type="journal article" date="2020" name="Cell">
        <title>Large-Scale Comparative Analyses of Tick Genomes Elucidate Their Genetic Diversity and Vector Capacities.</title>
        <authorList>
            <consortium name="Tick Genome and Microbiome Consortium (TIGMIC)"/>
            <person name="Jia N."/>
            <person name="Wang J."/>
            <person name="Shi W."/>
            <person name="Du L."/>
            <person name="Sun Y."/>
            <person name="Zhan W."/>
            <person name="Jiang J.F."/>
            <person name="Wang Q."/>
            <person name="Zhang B."/>
            <person name="Ji P."/>
            <person name="Bell-Sakyi L."/>
            <person name="Cui X.M."/>
            <person name="Yuan T.T."/>
            <person name="Jiang B.G."/>
            <person name="Yang W.F."/>
            <person name="Lam T.T."/>
            <person name="Chang Q.C."/>
            <person name="Ding S.J."/>
            <person name="Wang X.J."/>
            <person name="Zhu J.G."/>
            <person name="Ruan X.D."/>
            <person name="Zhao L."/>
            <person name="Wei J.T."/>
            <person name="Ye R.Z."/>
            <person name="Que T.C."/>
            <person name="Du C.H."/>
            <person name="Zhou Y.H."/>
            <person name="Cheng J.X."/>
            <person name="Dai P.F."/>
            <person name="Guo W.B."/>
            <person name="Han X.H."/>
            <person name="Huang E.J."/>
            <person name="Li L.F."/>
            <person name="Wei W."/>
            <person name="Gao Y.C."/>
            <person name="Liu J.Z."/>
            <person name="Shao H.Z."/>
            <person name="Wang X."/>
            <person name="Wang C.C."/>
            <person name="Yang T.C."/>
            <person name="Huo Q.B."/>
            <person name="Li W."/>
            <person name="Chen H.Y."/>
            <person name="Chen S.E."/>
            <person name="Zhou L.G."/>
            <person name="Ni X.B."/>
            <person name="Tian J.H."/>
            <person name="Sheng Y."/>
            <person name="Liu T."/>
            <person name="Pan Y.S."/>
            <person name="Xia L.Y."/>
            <person name="Li J."/>
            <person name="Zhao F."/>
            <person name="Cao W.C."/>
        </authorList>
    </citation>
    <scope>NUCLEOTIDE SEQUENCE [LARGE SCALE GENOMIC DNA]</scope>
    <source>
        <strain evidence="1">Iper-2018</strain>
    </source>
</reference>
<accession>A0AC60Q6N8</accession>
<dbReference type="EMBL" id="JABSTQ010009404">
    <property type="protein sequence ID" value="KAG0429518.1"/>
    <property type="molecule type" value="Genomic_DNA"/>
</dbReference>